<evidence type="ECO:0000256" key="1">
    <source>
        <dbReference type="SAM" id="MobiDB-lite"/>
    </source>
</evidence>
<organism evidence="2 3">
    <name type="scientific">Pleurodeles waltl</name>
    <name type="common">Iberian ribbed newt</name>
    <dbReference type="NCBI Taxonomy" id="8319"/>
    <lineage>
        <taxon>Eukaryota</taxon>
        <taxon>Metazoa</taxon>
        <taxon>Chordata</taxon>
        <taxon>Craniata</taxon>
        <taxon>Vertebrata</taxon>
        <taxon>Euteleostomi</taxon>
        <taxon>Amphibia</taxon>
        <taxon>Batrachia</taxon>
        <taxon>Caudata</taxon>
        <taxon>Salamandroidea</taxon>
        <taxon>Salamandridae</taxon>
        <taxon>Pleurodelinae</taxon>
        <taxon>Pleurodeles</taxon>
    </lineage>
</organism>
<accession>A0AAV7P8E7</accession>
<dbReference type="Proteomes" id="UP001066276">
    <property type="component" value="Chromosome 7"/>
</dbReference>
<protein>
    <submittedName>
        <fullName evidence="2">Uncharacterized protein</fullName>
    </submittedName>
</protein>
<feature type="compositionally biased region" description="Basic and acidic residues" evidence="1">
    <location>
        <begin position="53"/>
        <end position="62"/>
    </location>
</feature>
<evidence type="ECO:0000313" key="2">
    <source>
        <dbReference type="EMBL" id="KAJ1123415.1"/>
    </source>
</evidence>
<feature type="region of interest" description="Disordered" evidence="1">
    <location>
        <begin position="27"/>
        <end position="64"/>
    </location>
</feature>
<proteinExistence type="predicted"/>
<reference evidence="2" key="1">
    <citation type="journal article" date="2022" name="bioRxiv">
        <title>Sequencing and chromosome-scale assembly of the giantPleurodeles waltlgenome.</title>
        <authorList>
            <person name="Brown T."/>
            <person name="Elewa A."/>
            <person name="Iarovenko S."/>
            <person name="Subramanian E."/>
            <person name="Araus A.J."/>
            <person name="Petzold A."/>
            <person name="Susuki M."/>
            <person name="Suzuki K.-i.T."/>
            <person name="Hayashi T."/>
            <person name="Toyoda A."/>
            <person name="Oliveira C."/>
            <person name="Osipova E."/>
            <person name="Leigh N.D."/>
            <person name="Simon A."/>
            <person name="Yun M.H."/>
        </authorList>
    </citation>
    <scope>NUCLEOTIDE SEQUENCE</scope>
    <source>
        <strain evidence="2">20211129_DDA</strain>
        <tissue evidence="2">Liver</tissue>
    </source>
</reference>
<dbReference type="AlphaFoldDB" id="A0AAV7P8E7"/>
<feature type="compositionally biased region" description="Basic and acidic residues" evidence="1">
    <location>
        <begin position="27"/>
        <end position="42"/>
    </location>
</feature>
<keyword evidence="3" id="KW-1185">Reference proteome</keyword>
<sequence>MRLPGTPGWTLFTGPPRLQAIRGMRNEETARADSEVVTRDAELDAPSRASRLGNKEVKRDGLQDTEDAAAEAEAVFSLSAELRMPTQGSFS</sequence>
<gene>
    <name evidence="2" type="ORF">NDU88_001885</name>
</gene>
<name>A0AAV7P8E7_PLEWA</name>
<dbReference type="EMBL" id="JANPWB010000011">
    <property type="protein sequence ID" value="KAJ1123415.1"/>
    <property type="molecule type" value="Genomic_DNA"/>
</dbReference>
<comment type="caution">
    <text evidence="2">The sequence shown here is derived from an EMBL/GenBank/DDBJ whole genome shotgun (WGS) entry which is preliminary data.</text>
</comment>
<evidence type="ECO:0000313" key="3">
    <source>
        <dbReference type="Proteomes" id="UP001066276"/>
    </source>
</evidence>